<dbReference type="EC" id="3.1.21.10" evidence="13 14"/>
<evidence type="ECO:0000256" key="6">
    <source>
        <dbReference type="ARBA" id="ARBA00022763"/>
    </source>
</evidence>
<evidence type="ECO:0000256" key="5">
    <source>
        <dbReference type="ARBA" id="ARBA00022759"/>
    </source>
</evidence>
<dbReference type="RefSeq" id="WP_379746067.1">
    <property type="nucleotide sequence ID" value="NZ_JBHTCP010000004.1"/>
</dbReference>
<comment type="function">
    <text evidence="13">Endonuclease that resolves Holliday junction intermediates in genetic recombination. Cleaves mobile four-strand junctions by introducing symmetrical nicks in paired strands. Promotes annealing of linear ssDNA with homologous dsDNA. Required for DNA repair, homologous recombination and chromosome segregation.</text>
</comment>
<dbReference type="InterPro" id="IPR004612">
    <property type="entry name" value="Resolv_RecU"/>
</dbReference>
<feature type="compositionally biased region" description="Polar residues" evidence="15">
    <location>
        <begin position="9"/>
        <end position="24"/>
    </location>
</feature>
<organism evidence="16 17">
    <name type="scientific">Fictibacillus iocasae</name>
    <dbReference type="NCBI Taxonomy" id="2715437"/>
    <lineage>
        <taxon>Bacteria</taxon>
        <taxon>Bacillati</taxon>
        <taxon>Bacillota</taxon>
        <taxon>Bacilli</taxon>
        <taxon>Bacillales</taxon>
        <taxon>Fictibacillaceae</taxon>
        <taxon>Fictibacillus</taxon>
    </lineage>
</organism>
<comment type="similarity">
    <text evidence="11 13">Belongs to the RecU family.</text>
</comment>
<feature type="binding site" evidence="13">
    <location>
        <position position="118"/>
    </location>
    <ligand>
        <name>Mg(2+)</name>
        <dbReference type="ChEBI" id="CHEBI:18420"/>
    </ligand>
</feature>
<keyword evidence="9 13" id="KW-0233">DNA recombination</keyword>
<comment type="subcellular location">
    <subcellularLocation>
        <location evidence="1 13">Cytoplasm</location>
    </subcellularLocation>
</comment>
<dbReference type="HAMAP" id="MF_00130">
    <property type="entry name" value="RecU"/>
    <property type="match status" value="1"/>
</dbReference>
<dbReference type="EMBL" id="JBHTCP010000004">
    <property type="protein sequence ID" value="MFC7370553.1"/>
    <property type="molecule type" value="Genomic_DNA"/>
</dbReference>
<sequence>MFHYPNGRKTVQSAPQKSSPQTKTEYGKRGMTLEEDINQSNEFYLAKGLAVIHKKPTPVQIVSVHYPKRSAAVIQEAYFKTASTTDYNGVYKGRHIDFEAKETKNKSSFPLKNFHVHQISHMEAVQKQGGIAFVILRFSLIDETFLLDASYLFPYFKSGYKGRKSILLSEIASCGMALPLSLSPRIHYLKAVDALYFTSIGS</sequence>
<dbReference type="CDD" id="cd22354">
    <property type="entry name" value="RecU-like"/>
    <property type="match status" value="1"/>
</dbReference>
<dbReference type="Pfam" id="PF03838">
    <property type="entry name" value="RecU"/>
    <property type="match status" value="1"/>
</dbReference>
<keyword evidence="7 13" id="KW-0378">Hydrolase</keyword>
<accession>A0ABW2NMY4</accession>
<feature type="binding site" evidence="13">
    <location>
        <position position="84"/>
    </location>
    <ligand>
        <name>Mg(2+)</name>
        <dbReference type="ChEBI" id="CHEBI:18420"/>
    </ligand>
</feature>
<dbReference type="InterPro" id="IPR011335">
    <property type="entry name" value="Restrct_endonuc-II-like"/>
</dbReference>
<comment type="catalytic activity">
    <reaction evidence="13">
        <text>Endonucleolytic cleavage at a junction such as a reciprocal single-stranded crossover between two homologous DNA duplexes (Holliday junction).</text>
        <dbReference type="EC" id="3.1.21.10"/>
    </reaction>
</comment>
<name>A0ABW2NMY4_9BACL</name>
<evidence type="ECO:0000256" key="8">
    <source>
        <dbReference type="ARBA" id="ARBA00022842"/>
    </source>
</evidence>
<evidence type="ECO:0000256" key="13">
    <source>
        <dbReference type="HAMAP-Rule" id="MF_00130"/>
    </source>
</evidence>
<dbReference type="PIRSF" id="PIRSF037785">
    <property type="entry name" value="RecU"/>
    <property type="match status" value="1"/>
</dbReference>
<evidence type="ECO:0000256" key="4">
    <source>
        <dbReference type="ARBA" id="ARBA00022723"/>
    </source>
</evidence>
<evidence type="ECO:0000256" key="2">
    <source>
        <dbReference type="ARBA" id="ARBA00022490"/>
    </source>
</evidence>
<reference evidence="17" key="1">
    <citation type="journal article" date="2019" name="Int. J. Syst. Evol. Microbiol.">
        <title>The Global Catalogue of Microorganisms (GCM) 10K type strain sequencing project: providing services to taxonomists for standard genome sequencing and annotation.</title>
        <authorList>
            <consortium name="The Broad Institute Genomics Platform"/>
            <consortium name="The Broad Institute Genome Sequencing Center for Infectious Disease"/>
            <person name="Wu L."/>
            <person name="Ma J."/>
        </authorList>
    </citation>
    <scope>NUCLEOTIDE SEQUENCE [LARGE SCALE GENOMIC DNA]</scope>
    <source>
        <strain evidence="17">NBRC 106396</strain>
    </source>
</reference>
<evidence type="ECO:0000256" key="9">
    <source>
        <dbReference type="ARBA" id="ARBA00023172"/>
    </source>
</evidence>
<evidence type="ECO:0000256" key="14">
    <source>
        <dbReference type="NCBIfam" id="TIGR00648"/>
    </source>
</evidence>
<evidence type="ECO:0000256" key="1">
    <source>
        <dbReference type="ARBA" id="ARBA00004496"/>
    </source>
</evidence>
<proteinExistence type="inferred from homology"/>
<feature type="binding site" evidence="13">
    <location>
        <position position="99"/>
    </location>
    <ligand>
        <name>Mg(2+)</name>
        <dbReference type="ChEBI" id="CHEBI:18420"/>
    </ligand>
</feature>
<dbReference type="NCBIfam" id="TIGR00648">
    <property type="entry name" value="recU"/>
    <property type="match status" value="1"/>
</dbReference>
<feature type="site" description="Transition state stabilizer" evidence="13">
    <location>
        <position position="101"/>
    </location>
</feature>
<dbReference type="Proteomes" id="UP001596549">
    <property type="component" value="Unassembled WGS sequence"/>
</dbReference>
<evidence type="ECO:0000256" key="7">
    <source>
        <dbReference type="ARBA" id="ARBA00022801"/>
    </source>
</evidence>
<dbReference type="SUPFAM" id="SSF52980">
    <property type="entry name" value="Restriction endonuclease-like"/>
    <property type="match status" value="1"/>
</dbReference>
<evidence type="ECO:0000256" key="15">
    <source>
        <dbReference type="SAM" id="MobiDB-lite"/>
    </source>
</evidence>
<keyword evidence="17" id="KW-1185">Reference proteome</keyword>
<gene>
    <name evidence="13 16" type="primary">recU</name>
    <name evidence="16" type="ORF">ACFQPF_02555</name>
</gene>
<evidence type="ECO:0000256" key="10">
    <source>
        <dbReference type="ARBA" id="ARBA00023204"/>
    </source>
</evidence>
<feature type="region of interest" description="Disordered" evidence="15">
    <location>
        <begin position="1"/>
        <end position="29"/>
    </location>
</feature>
<dbReference type="NCBIfam" id="NF002584">
    <property type="entry name" value="PRK02234.1-5"/>
    <property type="match status" value="1"/>
</dbReference>
<keyword evidence="4 13" id="KW-0479">Metal-binding</keyword>
<dbReference type="InterPro" id="IPR011856">
    <property type="entry name" value="tRNA_endonuc-like_dom_sf"/>
</dbReference>
<comment type="cofactor">
    <cofactor evidence="13">
        <name>Mg(2+)</name>
        <dbReference type="ChEBI" id="CHEBI:18420"/>
    </cofactor>
    <text evidence="13">Binds 1 Mg(2+) ion per subunit.</text>
</comment>
<keyword evidence="8 13" id="KW-0460">Magnesium</keyword>
<evidence type="ECO:0000313" key="17">
    <source>
        <dbReference type="Proteomes" id="UP001596549"/>
    </source>
</evidence>
<keyword evidence="2 13" id="KW-0963">Cytoplasm</keyword>
<evidence type="ECO:0000256" key="12">
    <source>
        <dbReference type="ARBA" id="ARBA00029523"/>
    </source>
</evidence>
<keyword evidence="10 13" id="KW-0234">DNA repair</keyword>
<dbReference type="Gene3D" id="3.40.1350.10">
    <property type="match status" value="1"/>
</dbReference>
<evidence type="ECO:0000256" key="11">
    <source>
        <dbReference type="ARBA" id="ARBA00023447"/>
    </source>
</evidence>
<evidence type="ECO:0000313" key="16">
    <source>
        <dbReference type="EMBL" id="MFC7370553.1"/>
    </source>
</evidence>
<keyword evidence="5 13" id="KW-0255">Endonuclease</keyword>
<feature type="binding site" evidence="13">
    <location>
        <position position="86"/>
    </location>
    <ligand>
        <name>Mg(2+)</name>
        <dbReference type="ChEBI" id="CHEBI:18420"/>
    </ligand>
</feature>
<evidence type="ECO:0000256" key="3">
    <source>
        <dbReference type="ARBA" id="ARBA00022722"/>
    </source>
</evidence>
<protein>
    <recommendedName>
        <fullName evidence="12 13">Holliday junction resolvase RecU</fullName>
        <ecNumber evidence="13 14">3.1.21.10</ecNumber>
    </recommendedName>
    <alternativeName>
        <fullName evidence="13">Recombination protein U homolog</fullName>
    </alternativeName>
</protein>
<keyword evidence="6 13" id="KW-0227">DNA damage</keyword>
<keyword evidence="3 13" id="KW-0540">Nuclease</keyword>
<comment type="caution">
    <text evidence="16">The sequence shown here is derived from an EMBL/GenBank/DDBJ whole genome shotgun (WGS) entry which is preliminary data.</text>
</comment>